<dbReference type="EMBL" id="UYJE01008507">
    <property type="protein sequence ID" value="VDI64477.1"/>
    <property type="molecule type" value="Genomic_DNA"/>
</dbReference>
<dbReference type="InterPro" id="IPR024810">
    <property type="entry name" value="MAB21L/cGLR"/>
</dbReference>
<dbReference type="Gene3D" id="1.10.1410.40">
    <property type="match status" value="1"/>
</dbReference>
<accession>A0A8B6GIB6</accession>
<evidence type="ECO:0000259" key="2">
    <source>
        <dbReference type="Pfam" id="PF03281"/>
    </source>
</evidence>
<organism evidence="4 5">
    <name type="scientific">Mytilus galloprovincialis</name>
    <name type="common">Mediterranean mussel</name>
    <dbReference type="NCBI Taxonomy" id="29158"/>
    <lineage>
        <taxon>Eukaryota</taxon>
        <taxon>Metazoa</taxon>
        <taxon>Spiralia</taxon>
        <taxon>Lophotrochozoa</taxon>
        <taxon>Mollusca</taxon>
        <taxon>Bivalvia</taxon>
        <taxon>Autobranchia</taxon>
        <taxon>Pteriomorphia</taxon>
        <taxon>Mytilida</taxon>
        <taxon>Mytiloidea</taxon>
        <taxon>Mytilidae</taxon>
        <taxon>Mytilinae</taxon>
        <taxon>Mytilus</taxon>
    </lineage>
</organism>
<evidence type="ECO:0000256" key="1">
    <source>
        <dbReference type="ARBA" id="ARBA00008307"/>
    </source>
</evidence>
<reference evidence="4" key="1">
    <citation type="submission" date="2018-11" db="EMBL/GenBank/DDBJ databases">
        <authorList>
            <person name="Alioto T."/>
            <person name="Alioto T."/>
        </authorList>
    </citation>
    <scope>NUCLEOTIDE SEQUENCE</scope>
</reference>
<sequence length="772" mass="89154">MNRNYRDEDNSEDVYSYGIKKNTYWKIYGVKRFPYRGKRKYTPLLYPSFDGGLKISNDVFGLTISQFERMYEACLERRKTKEQWILNLRYPDKSSKEYLEYLEKCSYSNKDHMLNIENDQGEKYLYDHLVKTVGTEIDIRKRQRLFIIHDMIANACVSGSTKISSGSLAEGLDLPGSDRDIMYVIESFDILQSVNNNIKHSIHRTILVMETDINHPGFTRLKVEEVGDNVSIEHNQFCPETCTGEMMYLSVNDFLTKYAETHYGMPVSFHGPCVSNESRTLDIAFCLRSKYLPKNAIPWALRHRCQWPTNYVVDKIRNYGCLLVPIGPKVLPYNDLLWRLSFSVAEKMLIHSFNFTQLLCYGLLKLVLKRIINTQGEVKDLLCSYFLKTALFWVSEEVNIDTFQCSKLYYCFSLCLDKIISWVNICFCPNYFIPEHNMFLGKINQRNNKILLCVLESIKSGGIDMFINNLFAPVTGNHHLSSSDPGSLFIMLDFLIYRIISEVEGITSPARGISGYNKGRLMAESLLKSETSTLFIEISKHYIARFSSKMSQKLQPSNIKSETYSLRQCYHKLLQNGTKTDAVSGWLLYASYFYVTKQYNATLKLTDYILSKCSPDMIFLGAQYTKDGEIFNSYKSNVHSTMTLNEKITIFTVGNIQYLMNSSLIPEELRLEVKGRTISIPPVFMSHCLRFLCYHHFDDIPNRHQALRDLFITSQGPFTSDASVADSLTILGVCCEISGYKDTAYQCYFKSLQYINCKCSTAEIRKLRLFDI</sequence>
<dbReference type="Pfam" id="PF20266">
    <property type="entry name" value="Mab-21_C"/>
    <property type="match status" value="1"/>
</dbReference>
<keyword evidence="5" id="KW-1185">Reference proteome</keyword>
<dbReference type="SMART" id="SM01265">
    <property type="entry name" value="Mab-21"/>
    <property type="match status" value="1"/>
</dbReference>
<dbReference type="PANTHER" id="PTHR10656">
    <property type="entry name" value="CELL FATE DETERMINING PROTEIN MAB21-RELATED"/>
    <property type="match status" value="1"/>
</dbReference>
<evidence type="ECO:0000259" key="3">
    <source>
        <dbReference type="Pfam" id="PF20266"/>
    </source>
</evidence>
<proteinExistence type="inferred from homology"/>
<dbReference type="Proteomes" id="UP000596742">
    <property type="component" value="Unassembled WGS sequence"/>
</dbReference>
<dbReference type="Pfam" id="PF03281">
    <property type="entry name" value="Mab-21"/>
    <property type="match status" value="1"/>
</dbReference>
<dbReference type="InterPro" id="IPR046906">
    <property type="entry name" value="Mab-21_HhH/H2TH-like"/>
</dbReference>
<evidence type="ECO:0000313" key="5">
    <source>
        <dbReference type="Proteomes" id="UP000596742"/>
    </source>
</evidence>
<evidence type="ECO:0000313" key="4">
    <source>
        <dbReference type="EMBL" id="VDI64477.1"/>
    </source>
</evidence>
<protein>
    <recommendedName>
        <fullName evidence="6">Mab-21-like HhH/H2TH-like domain-containing protein</fullName>
    </recommendedName>
</protein>
<feature type="domain" description="Mab-21-like nucleotidyltransferase" evidence="2">
    <location>
        <begin position="280"/>
        <end position="351"/>
    </location>
</feature>
<dbReference type="OrthoDB" id="10351713at2759"/>
<comment type="caution">
    <text evidence="4">The sequence shown here is derived from an EMBL/GenBank/DDBJ whole genome shotgun (WGS) entry which is preliminary data.</text>
</comment>
<name>A0A8B6GIB6_MYTGA</name>
<dbReference type="PANTHER" id="PTHR10656:SF69">
    <property type="entry name" value="MAB-21-LIKE HHH_H2TH-LIKE DOMAIN-CONTAINING PROTEIN"/>
    <property type="match status" value="1"/>
</dbReference>
<comment type="similarity">
    <text evidence="1">Belongs to the mab-21 family.</text>
</comment>
<evidence type="ECO:0008006" key="6">
    <source>
        <dbReference type="Google" id="ProtNLM"/>
    </source>
</evidence>
<dbReference type="AlphaFoldDB" id="A0A8B6GIB6"/>
<gene>
    <name evidence="4" type="ORF">MGAL_10B010804</name>
</gene>
<dbReference type="InterPro" id="IPR046903">
    <property type="entry name" value="Mab-21-like_nuc_Trfase"/>
</dbReference>
<feature type="domain" description="Mab-21-like HhH/H2TH-like" evidence="3">
    <location>
        <begin position="368"/>
        <end position="449"/>
    </location>
</feature>